<proteinExistence type="predicted"/>
<organism evidence="1 2">
    <name type="scientific">Allocatelliglobosispora scoriae</name>
    <dbReference type="NCBI Taxonomy" id="643052"/>
    <lineage>
        <taxon>Bacteria</taxon>
        <taxon>Bacillati</taxon>
        <taxon>Actinomycetota</taxon>
        <taxon>Actinomycetes</taxon>
        <taxon>Micromonosporales</taxon>
        <taxon>Micromonosporaceae</taxon>
        <taxon>Allocatelliglobosispora</taxon>
    </lineage>
</organism>
<evidence type="ECO:0000313" key="2">
    <source>
        <dbReference type="Proteomes" id="UP000587527"/>
    </source>
</evidence>
<keyword evidence="2" id="KW-1185">Reference proteome</keyword>
<dbReference type="RefSeq" id="WP_184840330.1">
    <property type="nucleotide sequence ID" value="NZ_JACHMN010000002.1"/>
</dbReference>
<dbReference type="AlphaFoldDB" id="A0A841BYR1"/>
<name>A0A841BYR1_9ACTN</name>
<evidence type="ECO:0000313" key="1">
    <source>
        <dbReference type="EMBL" id="MBB5871942.1"/>
    </source>
</evidence>
<sequence>MSTIDDVGRWITRLTGRTLDQHAADPIPAAAELPQAASNLRDARAELLLTVDRLRTTLINGDDLTGSIAAVTGPLAAIEKLGREYRYARNWAETLVGDKDRTAYADAHSGKTVRRRYVNPGDTVLVVLPPTDSCLRRQLAGRRTSVRVGRADAELDLTVGPGQLRLAHADAGIYHDPALGFYVVEPTADEADASGD</sequence>
<dbReference type="Proteomes" id="UP000587527">
    <property type="component" value="Unassembled WGS sequence"/>
</dbReference>
<protein>
    <submittedName>
        <fullName evidence="1">Uncharacterized protein</fullName>
    </submittedName>
</protein>
<accession>A0A841BYR1</accession>
<comment type="caution">
    <text evidence="1">The sequence shown here is derived from an EMBL/GenBank/DDBJ whole genome shotgun (WGS) entry which is preliminary data.</text>
</comment>
<reference evidence="1 2" key="1">
    <citation type="submission" date="2020-08" db="EMBL/GenBank/DDBJ databases">
        <title>Sequencing the genomes of 1000 actinobacteria strains.</title>
        <authorList>
            <person name="Klenk H.-P."/>
        </authorList>
    </citation>
    <scope>NUCLEOTIDE SEQUENCE [LARGE SCALE GENOMIC DNA]</scope>
    <source>
        <strain evidence="1 2">DSM 45362</strain>
    </source>
</reference>
<dbReference type="EMBL" id="JACHMN010000002">
    <property type="protein sequence ID" value="MBB5871942.1"/>
    <property type="molecule type" value="Genomic_DNA"/>
</dbReference>
<gene>
    <name evidence="1" type="ORF">F4553_005321</name>
</gene>